<accession>A0A9N9BDD8</accession>
<gene>
    <name evidence="2" type="ORF">CPELLU_LOCUS5260</name>
</gene>
<dbReference type="AlphaFoldDB" id="A0A9N9BDD8"/>
<comment type="caution">
    <text evidence="2">The sequence shown here is derived from an EMBL/GenBank/DDBJ whole genome shotgun (WGS) entry which is preliminary data.</text>
</comment>
<organism evidence="2 3">
    <name type="scientific">Cetraspora pellucida</name>
    <dbReference type="NCBI Taxonomy" id="1433469"/>
    <lineage>
        <taxon>Eukaryota</taxon>
        <taxon>Fungi</taxon>
        <taxon>Fungi incertae sedis</taxon>
        <taxon>Mucoromycota</taxon>
        <taxon>Glomeromycotina</taxon>
        <taxon>Glomeromycetes</taxon>
        <taxon>Diversisporales</taxon>
        <taxon>Gigasporaceae</taxon>
        <taxon>Cetraspora</taxon>
    </lineage>
</organism>
<feature type="non-terminal residue" evidence="2">
    <location>
        <position position="1"/>
    </location>
</feature>
<name>A0A9N9BDD8_9GLOM</name>
<proteinExistence type="predicted"/>
<sequence length="321" mass="36930">NNSTSNESTETVATSSSQETQNSASDLETRMRTYIDIAIQALTASLLEENIETTQGNYPPTPTMNNLILQLNSKNQGRKVVNDSEETSYKTTNRKFPSLTYISKEKMYAIQGFYNQTAIETEQIRLWWVMNWSEGQKRIEMLPKKPNLPNKTWKAIALGMFVDLQEFVHKNLVNNVKQMNEDSTLQTLDGGILTIKKRRQNATFENILEWLLAFKAYIDAVLIIYDNQELELNTYRDHINELCIRYRFSAVMSYDEDRRIALVINCDTTLMDRDTEAEGKNFDAAATKRARDEKYALIGIEEYVQKTKTVAGFMPALHAKN</sequence>
<dbReference type="EMBL" id="CAJVQA010002968">
    <property type="protein sequence ID" value="CAG8562293.1"/>
    <property type="molecule type" value="Genomic_DNA"/>
</dbReference>
<dbReference type="Proteomes" id="UP000789759">
    <property type="component" value="Unassembled WGS sequence"/>
</dbReference>
<reference evidence="2" key="1">
    <citation type="submission" date="2021-06" db="EMBL/GenBank/DDBJ databases">
        <authorList>
            <person name="Kallberg Y."/>
            <person name="Tangrot J."/>
            <person name="Rosling A."/>
        </authorList>
    </citation>
    <scope>NUCLEOTIDE SEQUENCE</scope>
    <source>
        <strain evidence="2">FL966</strain>
    </source>
</reference>
<keyword evidence="3" id="KW-1185">Reference proteome</keyword>
<evidence type="ECO:0000313" key="3">
    <source>
        <dbReference type="Proteomes" id="UP000789759"/>
    </source>
</evidence>
<evidence type="ECO:0000313" key="2">
    <source>
        <dbReference type="EMBL" id="CAG8562293.1"/>
    </source>
</evidence>
<evidence type="ECO:0000256" key="1">
    <source>
        <dbReference type="SAM" id="MobiDB-lite"/>
    </source>
</evidence>
<dbReference type="OrthoDB" id="2432973at2759"/>
<protein>
    <submittedName>
        <fullName evidence="2">21425_t:CDS:1</fullName>
    </submittedName>
</protein>
<feature type="region of interest" description="Disordered" evidence="1">
    <location>
        <begin position="1"/>
        <end position="26"/>
    </location>
</feature>